<gene>
    <name evidence="2" type="ORF">COCSUDRAFT_66641</name>
</gene>
<dbReference type="GeneID" id="17040448"/>
<dbReference type="AlphaFoldDB" id="I0YVP3"/>
<keyword evidence="3" id="KW-1185">Reference proteome</keyword>
<feature type="compositionally biased region" description="Polar residues" evidence="1">
    <location>
        <begin position="47"/>
        <end position="57"/>
    </location>
</feature>
<evidence type="ECO:0000313" key="2">
    <source>
        <dbReference type="EMBL" id="EIE22462.1"/>
    </source>
</evidence>
<dbReference type="OrthoDB" id="10469948at2759"/>
<dbReference type="RefSeq" id="XP_005647006.1">
    <property type="nucleotide sequence ID" value="XM_005646949.1"/>
</dbReference>
<comment type="caution">
    <text evidence="2">The sequence shown here is derived from an EMBL/GenBank/DDBJ whole genome shotgun (WGS) entry which is preliminary data.</text>
</comment>
<reference evidence="2 3" key="1">
    <citation type="journal article" date="2012" name="Genome Biol.">
        <title>The genome of the polar eukaryotic microalga coccomyxa subellipsoidea reveals traits of cold adaptation.</title>
        <authorList>
            <person name="Blanc G."/>
            <person name="Agarkova I."/>
            <person name="Grimwood J."/>
            <person name="Kuo A."/>
            <person name="Brueggeman A."/>
            <person name="Dunigan D."/>
            <person name="Gurnon J."/>
            <person name="Ladunga I."/>
            <person name="Lindquist E."/>
            <person name="Lucas S."/>
            <person name="Pangilinan J."/>
            <person name="Proschold T."/>
            <person name="Salamov A."/>
            <person name="Schmutz J."/>
            <person name="Weeks D."/>
            <person name="Yamada T."/>
            <person name="Claverie J.M."/>
            <person name="Grigoriev I."/>
            <person name="Van Etten J."/>
            <person name="Lomsadze A."/>
            <person name="Borodovsky M."/>
        </authorList>
    </citation>
    <scope>NUCLEOTIDE SEQUENCE [LARGE SCALE GENOMIC DNA]</scope>
    <source>
        <strain evidence="2 3">C-169</strain>
    </source>
</reference>
<dbReference type="PROSITE" id="PS51257">
    <property type="entry name" value="PROKAR_LIPOPROTEIN"/>
    <property type="match status" value="1"/>
</dbReference>
<organism evidence="2 3">
    <name type="scientific">Coccomyxa subellipsoidea (strain C-169)</name>
    <name type="common">Green microalga</name>
    <dbReference type="NCBI Taxonomy" id="574566"/>
    <lineage>
        <taxon>Eukaryota</taxon>
        <taxon>Viridiplantae</taxon>
        <taxon>Chlorophyta</taxon>
        <taxon>core chlorophytes</taxon>
        <taxon>Trebouxiophyceae</taxon>
        <taxon>Trebouxiophyceae incertae sedis</taxon>
        <taxon>Coccomyxaceae</taxon>
        <taxon>Coccomyxa</taxon>
        <taxon>Coccomyxa subellipsoidea</taxon>
    </lineage>
</organism>
<dbReference type="KEGG" id="csl:COCSUDRAFT_66641"/>
<name>I0YVP3_COCSC</name>
<proteinExistence type="predicted"/>
<dbReference type="EMBL" id="AGSI01000010">
    <property type="protein sequence ID" value="EIE22462.1"/>
    <property type="molecule type" value="Genomic_DNA"/>
</dbReference>
<protein>
    <submittedName>
        <fullName evidence="2">Uncharacterized protein</fullName>
    </submittedName>
</protein>
<accession>I0YVP3</accession>
<evidence type="ECO:0000313" key="3">
    <source>
        <dbReference type="Proteomes" id="UP000007264"/>
    </source>
</evidence>
<sequence>MCFAKSTLGQLNKPAHTPGVSLPTAAGACDRSSRTTDSDVQSDSDLSEQSPTTSRHNATQLAAYKASAQSLPCSTYTLKPSPTPFRALSASANAVPPLALSTGISPPPAFAHCSLPVESHLPAVAEDLVLAPWGPVPDRAQHAQDLPCQAPAPVLLERGSDEESISTRRQKEGRRPGVLAVLKGVCRSLVGLRKEEVGPSKEAAALPVSRLDDDTPLLAWRQEQYVQCRLQDSPQLTVGEARAEYLRRSFEQNIRLIGVSASSCAVPAAPMQHELQGAPCLSYELLSELSAEEHPVPCHPLEDLDTILDEAWFFGSFSTPPPSYAGSCCSSWHG</sequence>
<dbReference type="Proteomes" id="UP000007264">
    <property type="component" value="Unassembled WGS sequence"/>
</dbReference>
<evidence type="ECO:0000256" key="1">
    <source>
        <dbReference type="SAM" id="MobiDB-lite"/>
    </source>
</evidence>
<feature type="region of interest" description="Disordered" evidence="1">
    <location>
        <begin position="1"/>
        <end position="57"/>
    </location>
</feature>